<dbReference type="NCBIfam" id="TIGR00702">
    <property type="entry name" value="YcaO-type kinase domain"/>
    <property type="match status" value="1"/>
</dbReference>
<dbReference type="PANTHER" id="PTHR37809:SF1">
    <property type="entry name" value="RIBOSOMAL PROTEIN S12 METHYLTHIOTRANSFERASE ACCESSORY FACTOR YCAO"/>
    <property type="match status" value="1"/>
</dbReference>
<dbReference type="Gene3D" id="3.30.160.660">
    <property type="match status" value="1"/>
</dbReference>
<dbReference type="AlphaFoldDB" id="A0A3A6QC94"/>
<evidence type="ECO:0000259" key="2">
    <source>
        <dbReference type="PROSITE" id="PS51664"/>
    </source>
</evidence>
<dbReference type="PROSITE" id="PS51664">
    <property type="entry name" value="YCAO"/>
    <property type="match status" value="1"/>
</dbReference>
<protein>
    <recommendedName>
        <fullName evidence="2">YcaO domain-containing protein</fullName>
    </recommendedName>
</protein>
<sequence>MTDENGITITAAESSPIDDAPSDRERLQQIKDPTTGIITGVRRVPVPPGEPAIESYIVEREDFTPFTDGNQMPHDEGGAAFTKDAALVATYGEAIERYCGCVYDNSSFQTAAYDELTEPALDPTAVVNFSPTQRDTMADDTDLCGTDDELTWVGGVDLRSGATTQIPAQLVYLSYPPTADPFIRNPISTGLAAGSDREMAIHNGLAECLERDAFIIYYLTATALPVIDPETLPPRIHRLVDRITAQGLELTLLDATTDFGVPIAIAVLVDRTRRPAVTVAAAAGSTATAVLESALSEVLQTRLSTIHRLSSTTRSADEIDPSEIDSFVDRALLWADHDRLADLDFWIESNRTTTFDAFAVDEQPDLDLVEAVTTTGYDAYAVDVTTRDVDSVGVTVQRVIVPRLQPLYLVERLRYLDGDRLSRLPVDMRYRDTPITDAALTTVPHPFP</sequence>
<feature type="region of interest" description="Disordered" evidence="1">
    <location>
        <begin position="1"/>
        <end position="24"/>
    </location>
</feature>
<dbReference type="Pfam" id="PF02624">
    <property type="entry name" value="YcaO"/>
    <property type="match status" value="1"/>
</dbReference>
<keyword evidence="4" id="KW-1185">Reference proteome</keyword>
<evidence type="ECO:0000256" key="1">
    <source>
        <dbReference type="SAM" id="MobiDB-lite"/>
    </source>
</evidence>
<organism evidence="3 4">
    <name type="scientific">Halonotius pteroides</name>
    <dbReference type="NCBI Taxonomy" id="268735"/>
    <lineage>
        <taxon>Archaea</taxon>
        <taxon>Methanobacteriati</taxon>
        <taxon>Methanobacteriota</taxon>
        <taxon>Stenosarchaea group</taxon>
        <taxon>Halobacteria</taxon>
        <taxon>Halobacteriales</taxon>
        <taxon>Haloferacaceae</taxon>
        <taxon>Halonotius</taxon>
    </lineage>
</organism>
<dbReference type="RefSeq" id="WP_120083569.1">
    <property type="nucleotide sequence ID" value="NZ_QMDW01000004.1"/>
</dbReference>
<dbReference type="OrthoDB" id="7433at2157"/>
<dbReference type="Gene3D" id="3.30.1330.230">
    <property type="match status" value="1"/>
</dbReference>
<dbReference type="InterPro" id="IPR003776">
    <property type="entry name" value="YcaO-like_dom"/>
</dbReference>
<dbReference type="EMBL" id="QMDW01000004">
    <property type="protein sequence ID" value="RJX50770.1"/>
    <property type="molecule type" value="Genomic_DNA"/>
</dbReference>
<feature type="domain" description="YcaO" evidence="2">
    <location>
        <begin position="78"/>
        <end position="448"/>
    </location>
</feature>
<evidence type="ECO:0000313" key="3">
    <source>
        <dbReference type="EMBL" id="RJX50770.1"/>
    </source>
</evidence>
<feature type="compositionally biased region" description="Polar residues" evidence="1">
    <location>
        <begin position="1"/>
        <end position="13"/>
    </location>
</feature>
<dbReference type="PANTHER" id="PTHR37809">
    <property type="entry name" value="RIBOSOMAL PROTEIN S12 METHYLTHIOTRANSFERASE ACCESSORY FACTOR YCAO"/>
    <property type="match status" value="1"/>
</dbReference>
<gene>
    <name evidence="3" type="ORF">DP106_04010</name>
</gene>
<comment type="caution">
    <text evidence="3">The sequence shown here is derived from an EMBL/GenBank/DDBJ whole genome shotgun (WGS) entry which is preliminary data.</text>
</comment>
<dbReference type="NCBIfam" id="TIGR03604">
    <property type="entry name" value="TOMM_cyclo_SagD"/>
    <property type="match status" value="1"/>
</dbReference>
<dbReference type="InterPro" id="IPR027624">
    <property type="entry name" value="TOMM_cyclo_SagD"/>
</dbReference>
<accession>A0A3A6QC94</accession>
<evidence type="ECO:0000313" key="4">
    <source>
        <dbReference type="Proteomes" id="UP000281564"/>
    </source>
</evidence>
<dbReference type="Proteomes" id="UP000281564">
    <property type="component" value="Unassembled WGS sequence"/>
</dbReference>
<reference evidence="3 4" key="1">
    <citation type="submission" date="2018-06" db="EMBL/GenBank/DDBJ databases">
        <title>Halonotius sp. F13-13 a new haloarchaeeon isolated from a solar saltern from Isla Cristina, Huelva, Spain.</title>
        <authorList>
            <person name="Duran-Viseras A."/>
            <person name="Sanchez-Porro C."/>
            <person name="Ventosa A."/>
        </authorList>
    </citation>
    <scope>NUCLEOTIDE SEQUENCE [LARGE SCALE GENOMIC DNA]</scope>
    <source>
        <strain evidence="3 4">CECT 7525</strain>
    </source>
</reference>
<dbReference type="Gene3D" id="3.30.40.250">
    <property type="match status" value="1"/>
</dbReference>
<name>A0A3A6QC94_9EURY</name>
<proteinExistence type="predicted"/>